<evidence type="ECO:0008006" key="4">
    <source>
        <dbReference type="Google" id="ProtNLM"/>
    </source>
</evidence>
<dbReference type="RefSeq" id="WP_264728958.1">
    <property type="nucleotide sequence ID" value="NZ_JAPDNR010000001.1"/>
</dbReference>
<sequence>MRRKLLPVILLSCSFAGLLCCNTGPKENLLAKKSRYFNHQLSYSDVRYRDQQRIEKVLIGFCENFDNAALRKCLDYMDDSIHGEIDGIPLEGKYNWQARTAPLLYLIKEQHFQPRRLLSNIQVSPAPGYVVDFSAYATCLQTNLVTGQVQVVTAGYYKGSVVRKANKWLIRSFHSLPDNRLVNQFHQDTE</sequence>
<feature type="signal peptide" evidence="1">
    <location>
        <begin position="1"/>
        <end position="19"/>
    </location>
</feature>
<evidence type="ECO:0000313" key="2">
    <source>
        <dbReference type="EMBL" id="MCW3483529.1"/>
    </source>
</evidence>
<dbReference type="Gene3D" id="3.10.450.50">
    <property type="match status" value="1"/>
</dbReference>
<protein>
    <recommendedName>
        <fullName evidence="4">SnoaL-like domain-containing protein</fullName>
    </recommendedName>
</protein>
<keyword evidence="3" id="KW-1185">Reference proteome</keyword>
<comment type="caution">
    <text evidence="2">The sequence shown here is derived from an EMBL/GenBank/DDBJ whole genome shotgun (WGS) entry which is preliminary data.</text>
</comment>
<evidence type="ECO:0000256" key="1">
    <source>
        <dbReference type="SAM" id="SignalP"/>
    </source>
</evidence>
<organism evidence="2 3">
    <name type="scientific">Chitinophaga nivalis</name>
    <dbReference type="NCBI Taxonomy" id="2991709"/>
    <lineage>
        <taxon>Bacteria</taxon>
        <taxon>Pseudomonadati</taxon>
        <taxon>Bacteroidota</taxon>
        <taxon>Chitinophagia</taxon>
        <taxon>Chitinophagales</taxon>
        <taxon>Chitinophagaceae</taxon>
        <taxon>Chitinophaga</taxon>
    </lineage>
</organism>
<feature type="chain" id="PRO_5045092464" description="SnoaL-like domain-containing protein" evidence="1">
    <location>
        <begin position="20"/>
        <end position="190"/>
    </location>
</feature>
<dbReference type="EMBL" id="JAPDNS010000001">
    <property type="protein sequence ID" value="MCW3483529.1"/>
    <property type="molecule type" value="Genomic_DNA"/>
</dbReference>
<reference evidence="2 3" key="1">
    <citation type="submission" date="2022-10" db="EMBL/GenBank/DDBJ databases">
        <title>Chitinophaga nivalis PC15 sp. nov., isolated from Pyeongchang county, South Korea.</title>
        <authorList>
            <person name="Trinh H.N."/>
        </authorList>
    </citation>
    <scope>NUCLEOTIDE SEQUENCE [LARGE SCALE GENOMIC DNA]</scope>
    <source>
        <strain evidence="2 3">PC14</strain>
    </source>
</reference>
<dbReference type="InterPro" id="IPR032710">
    <property type="entry name" value="NTF2-like_dom_sf"/>
</dbReference>
<keyword evidence="1" id="KW-0732">Signal</keyword>
<accession>A0ABT3IHU3</accession>
<gene>
    <name evidence="2" type="ORF">OL497_06475</name>
</gene>
<proteinExistence type="predicted"/>
<name>A0ABT3IHU3_9BACT</name>
<evidence type="ECO:0000313" key="3">
    <source>
        <dbReference type="Proteomes" id="UP001207742"/>
    </source>
</evidence>
<dbReference type="Proteomes" id="UP001207742">
    <property type="component" value="Unassembled WGS sequence"/>
</dbReference>
<dbReference type="SUPFAM" id="SSF54427">
    <property type="entry name" value="NTF2-like"/>
    <property type="match status" value="1"/>
</dbReference>